<dbReference type="EMBL" id="NIZV01000206">
    <property type="protein sequence ID" value="RSM00462.1"/>
    <property type="molecule type" value="Genomic_DNA"/>
</dbReference>
<evidence type="ECO:0000313" key="3">
    <source>
        <dbReference type="Proteomes" id="UP000288429"/>
    </source>
</evidence>
<evidence type="ECO:0000256" key="1">
    <source>
        <dbReference type="SAM" id="MobiDB-lite"/>
    </source>
</evidence>
<feature type="region of interest" description="Disordered" evidence="1">
    <location>
        <begin position="69"/>
        <end position="90"/>
    </location>
</feature>
<name>A0A428TEK1_9HYPO</name>
<dbReference type="AlphaFoldDB" id="A0A428TEK1"/>
<gene>
    <name evidence="2" type="ORF">CDV31_011786</name>
</gene>
<evidence type="ECO:0000313" key="2">
    <source>
        <dbReference type="EMBL" id="RSM00462.1"/>
    </source>
</evidence>
<accession>A0A428TEK1</accession>
<dbReference type="Proteomes" id="UP000288429">
    <property type="component" value="Unassembled WGS sequence"/>
</dbReference>
<comment type="caution">
    <text evidence="2">The sequence shown here is derived from an EMBL/GenBank/DDBJ whole genome shotgun (WGS) entry which is preliminary data.</text>
</comment>
<proteinExistence type="predicted"/>
<organism evidence="2 3">
    <name type="scientific">Fusarium ambrosium</name>
    <dbReference type="NCBI Taxonomy" id="131363"/>
    <lineage>
        <taxon>Eukaryota</taxon>
        <taxon>Fungi</taxon>
        <taxon>Dikarya</taxon>
        <taxon>Ascomycota</taxon>
        <taxon>Pezizomycotina</taxon>
        <taxon>Sordariomycetes</taxon>
        <taxon>Hypocreomycetidae</taxon>
        <taxon>Hypocreales</taxon>
        <taxon>Nectriaceae</taxon>
        <taxon>Fusarium</taxon>
        <taxon>Fusarium solani species complex</taxon>
    </lineage>
</organism>
<keyword evidence="3" id="KW-1185">Reference proteome</keyword>
<protein>
    <submittedName>
        <fullName evidence="2">Uncharacterized protein</fullName>
    </submittedName>
</protein>
<sequence>MVAPSIGSNIHGGSYIYRAVRSPTQRHKPGSDTIWDRMRTTAPYEKQERIAISHLTDCNSQHHVYQHDAFKNHSRSSNRGGDTDNRPLDGSLAFTRLNKEQISRAGLMLNMEFHKDSFANPQIGE</sequence>
<reference evidence="2 3" key="1">
    <citation type="submission" date="2017-06" db="EMBL/GenBank/DDBJ databases">
        <title>Cmopartive genomic analysis of Ambrosia Fusariam Clade fungi.</title>
        <authorList>
            <person name="Stajich J.E."/>
            <person name="Carrillo J."/>
            <person name="Kijimoto T."/>
            <person name="Eskalen A."/>
            <person name="O'Donnell K."/>
            <person name="Kasson M."/>
        </authorList>
    </citation>
    <scope>NUCLEOTIDE SEQUENCE [LARGE SCALE GENOMIC DNA]</scope>
    <source>
        <strain evidence="2 3">NRRL 20438</strain>
    </source>
</reference>